<feature type="compositionally biased region" description="Basic residues" evidence="7">
    <location>
        <begin position="139"/>
        <end position="149"/>
    </location>
</feature>
<dbReference type="AlphaFoldDB" id="A0A0U5K2Y1"/>
<dbReference type="InterPro" id="IPR050639">
    <property type="entry name" value="SSR_resolvase"/>
</dbReference>
<dbReference type="SUPFAM" id="SSF53041">
    <property type="entry name" value="Resolvase-like"/>
    <property type="match status" value="1"/>
</dbReference>
<dbReference type="PANTHER" id="PTHR30461:SF26">
    <property type="entry name" value="RESOLVASE HOMOLOG YNEB"/>
    <property type="match status" value="1"/>
</dbReference>
<gene>
    <name evidence="9" type="ORF">LRLP16767_LRLP167_01045</name>
</gene>
<feature type="compositionally biased region" description="Basic and acidic residues" evidence="7">
    <location>
        <begin position="129"/>
        <end position="138"/>
    </location>
</feature>
<protein>
    <submittedName>
        <fullName evidence="9">Site-specific recombinase, DNA invertase Pin related protein</fullName>
    </submittedName>
</protein>
<reference evidence="9" key="1">
    <citation type="submission" date="2015-10" db="EMBL/GenBank/DDBJ databases">
        <authorList>
            <person name="Gilbert D.G."/>
        </authorList>
    </citation>
    <scope>NUCLEOTIDE SEQUENCE</scope>
    <source>
        <strain evidence="9">Lp167-67</strain>
    </source>
</reference>
<dbReference type="Pfam" id="PF00239">
    <property type="entry name" value="Resolvase"/>
    <property type="match status" value="1"/>
</dbReference>
<keyword evidence="4" id="KW-0233">DNA recombination</keyword>
<dbReference type="PANTHER" id="PTHR30461">
    <property type="entry name" value="DNA-INVERTASE FROM LAMBDOID PROPHAGE"/>
    <property type="match status" value="1"/>
</dbReference>
<name>A0A0U5K2Y1_LIMRT</name>
<evidence type="ECO:0000256" key="4">
    <source>
        <dbReference type="ARBA" id="ARBA00023172"/>
    </source>
</evidence>
<organism evidence="9">
    <name type="scientific">Limosilactobacillus reuteri</name>
    <name type="common">Lactobacillus reuteri</name>
    <dbReference type="NCBI Taxonomy" id="1598"/>
    <lineage>
        <taxon>Bacteria</taxon>
        <taxon>Bacillati</taxon>
        <taxon>Bacillota</taxon>
        <taxon>Bacilli</taxon>
        <taxon>Lactobacillales</taxon>
        <taxon>Lactobacillaceae</taxon>
        <taxon>Limosilactobacillus</taxon>
    </lineage>
</organism>
<dbReference type="GO" id="GO:0015074">
    <property type="term" value="P:DNA integration"/>
    <property type="evidence" value="ECO:0007669"/>
    <property type="project" value="UniProtKB-KW"/>
</dbReference>
<dbReference type="GO" id="GO:0003677">
    <property type="term" value="F:DNA binding"/>
    <property type="evidence" value="ECO:0007669"/>
    <property type="project" value="UniProtKB-KW"/>
</dbReference>
<feature type="active site" description="O-(5'-phospho-DNA)-serine intermediate" evidence="5 6">
    <location>
        <position position="10"/>
    </location>
</feature>
<evidence type="ECO:0000259" key="8">
    <source>
        <dbReference type="PROSITE" id="PS51736"/>
    </source>
</evidence>
<feature type="domain" description="Resolvase/invertase-type recombinase catalytic" evidence="8">
    <location>
        <begin position="2"/>
        <end position="141"/>
    </location>
</feature>
<dbReference type="PROSITE" id="PS51736">
    <property type="entry name" value="RECOMBINASES_3"/>
    <property type="match status" value="1"/>
</dbReference>
<accession>A0A0U5K2Y1</accession>
<dbReference type="PROSITE" id="PS00397">
    <property type="entry name" value="RECOMBINASES_1"/>
    <property type="match status" value="1"/>
</dbReference>
<evidence type="ECO:0000313" key="9">
    <source>
        <dbReference type="EMBL" id="CUR43247.1"/>
    </source>
</evidence>
<evidence type="ECO:0000256" key="7">
    <source>
        <dbReference type="SAM" id="MobiDB-lite"/>
    </source>
</evidence>
<evidence type="ECO:0000256" key="6">
    <source>
        <dbReference type="PROSITE-ProRule" id="PRU10137"/>
    </source>
</evidence>
<evidence type="ECO:0000256" key="1">
    <source>
        <dbReference type="ARBA" id="ARBA00009913"/>
    </source>
</evidence>
<keyword evidence="2" id="KW-0229">DNA integration</keyword>
<dbReference type="Gene3D" id="1.10.10.60">
    <property type="entry name" value="Homeodomain-like"/>
    <property type="match status" value="1"/>
</dbReference>
<evidence type="ECO:0000256" key="3">
    <source>
        <dbReference type="ARBA" id="ARBA00023125"/>
    </source>
</evidence>
<dbReference type="InterPro" id="IPR036162">
    <property type="entry name" value="Resolvase-like_N_sf"/>
</dbReference>
<dbReference type="RefSeq" id="WP_339111759.1">
    <property type="nucleotide sequence ID" value="NZ_LN887758.1"/>
</dbReference>
<evidence type="ECO:0000256" key="2">
    <source>
        <dbReference type="ARBA" id="ARBA00022908"/>
    </source>
</evidence>
<dbReference type="GO" id="GO:0000150">
    <property type="term" value="F:DNA strand exchange activity"/>
    <property type="evidence" value="ECO:0007669"/>
    <property type="project" value="InterPro"/>
</dbReference>
<proteinExistence type="inferred from homology"/>
<sequence length="209" mass="24386">MALVFYARVSSKEQNLDRQLARADEVKADKIFKDKLSGKNTDRKGLKEMLNFIREGDTVEIVSLDRLSRNYKDIQQLVKQIKDKGAKLVVDDLPQTNTGNSLVDEFMLDMMVNLMGFVAQNEREKIKERQRQGIEQAKKRGVYKGRPKKYRSDSNNREGRLVYENVKRDYLSGNYNSKAELARKNSLSRMQLYRIIKLIDEEQEEGNKE</sequence>
<dbReference type="CDD" id="cd03768">
    <property type="entry name" value="SR_ResInv"/>
    <property type="match status" value="1"/>
</dbReference>
<dbReference type="Gene3D" id="3.40.50.1390">
    <property type="entry name" value="Resolvase, N-terminal catalytic domain"/>
    <property type="match status" value="1"/>
</dbReference>
<dbReference type="EMBL" id="LN887758">
    <property type="protein sequence ID" value="CUR43247.1"/>
    <property type="molecule type" value="Genomic_DNA"/>
</dbReference>
<dbReference type="InterPro" id="IPR006118">
    <property type="entry name" value="Recombinase_CS"/>
</dbReference>
<dbReference type="InterPro" id="IPR006119">
    <property type="entry name" value="Resolv_N"/>
</dbReference>
<feature type="region of interest" description="Disordered" evidence="7">
    <location>
        <begin position="129"/>
        <end position="158"/>
    </location>
</feature>
<dbReference type="SMART" id="SM00857">
    <property type="entry name" value="Resolvase"/>
    <property type="match status" value="1"/>
</dbReference>
<evidence type="ECO:0000256" key="5">
    <source>
        <dbReference type="PIRSR" id="PIRSR606118-50"/>
    </source>
</evidence>
<comment type="similarity">
    <text evidence="1">Belongs to the site-specific recombinase resolvase family.</text>
</comment>
<keyword evidence="3" id="KW-0238">DNA-binding</keyword>